<evidence type="ECO:0000256" key="1">
    <source>
        <dbReference type="ARBA" id="ARBA00022729"/>
    </source>
</evidence>
<keyword evidence="1 3" id="KW-0732">Signal</keyword>
<dbReference type="InterPro" id="IPR050280">
    <property type="entry name" value="OMP_Chaperone_SurA"/>
</dbReference>
<feature type="chain" id="PRO_5004588192" description="PpiC domain-containing protein" evidence="3">
    <location>
        <begin position="22"/>
        <end position="395"/>
    </location>
</feature>
<dbReference type="Proteomes" id="UP000016587">
    <property type="component" value="Chromosome"/>
</dbReference>
<feature type="compositionally biased region" description="Basic and acidic residues" evidence="2">
    <location>
        <begin position="315"/>
        <end position="326"/>
    </location>
</feature>
<dbReference type="PATRIC" id="fig|1121448.10.peg.1655"/>
<gene>
    <name evidence="4" type="ORF">DGI_1667</name>
</gene>
<accession>T2GA64</accession>
<dbReference type="STRING" id="1121448.DGI_1667"/>
<name>T2GA64_MEGG1</name>
<feature type="compositionally biased region" description="Acidic residues" evidence="2">
    <location>
        <begin position="347"/>
        <end position="368"/>
    </location>
</feature>
<dbReference type="PANTHER" id="PTHR47637:SF1">
    <property type="entry name" value="CHAPERONE SURA"/>
    <property type="match status" value="1"/>
</dbReference>
<dbReference type="InterPro" id="IPR027304">
    <property type="entry name" value="Trigger_fact/SurA_dom_sf"/>
</dbReference>
<evidence type="ECO:0000313" key="4">
    <source>
        <dbReference type="EMBL" id="AGW13490.1"/>
    </source>
</evidence>
<evidence type="ECO:0008006" key="6">
    <source>
        <dbReference type="Google" id="ProtNLM"/>
    </source>
</evidence>
<evidence type="ECO:0000313" key="5">
    <source>
        <dbReference type="Proteomes" id="UP000016587"/>
    </source>
</evidence>
<reference evidence="5" key="2">
    <citation type="submission" date="2013-07" db="EMBL/GenBank/DDBJ databases">
        <authorList>
            <person name="Morais-Silva F.O."/>
            <person name="Rezende A.M."/>
            <person name="Pimentel C."/>
            <person name="Resende D.M."/>
            <person name="Santos C.I."/>
            <person name="Clemente C."/>
            <person name="de Oliveira L.M."/>
            <person name="da Silva S.M."/>
            <person name="Costa D.A."/>
            <person name="Varela-Raposo A."/>
            <person name="Horacio E.C.A."/>
            <person name="Matos M."/>
            <person name="Flores O."/>
            <person name="Ruiz J.C."/>
            <person name="Rodrigues-Pousada C."/>
        </authorList>
    </citation>
    <scope>NUCLEOTIDE SEQUENCE [LARGE SCALE GENOMIC DNA]</scope>
    <source>
        <strain evidence="5">ATCC 19364 / DSM 1382 / NCIMB 9332 / VKM B-1759</strain>
    </source>
</reference>
<dbReference type="Gene3D" id="1.10.4030.10">
    <property type="entry name" value="Porin chaperone SurA, peptide-binding domain"/>
    <property type="match status" value="1"/>
</dbReference>
<dbReference type="EMBL" id="CP006585">
    <property type="protein sequence ID" value="AGW13490.1"/>
    <property type="molecule type" value="Genomic_DNA"/>
</dbReference>
<organism evidence="4 5">
    <name type="scientific">Megalodesulfovibrio gigas (strain ATCC 19364 / DSM 1382 / NCIMB 9332 / VKM B-1759)</name>
    <name type="common">Desulfovibrio gigas</name>
    <dbReference type="NCBI Taxonomy" id="1121448"/>
    <lineage>
        <taxon>Bacteria</taxon>
        <taxon>Pseudomonadati</taxon>
        <taxon>Thermodesulfobacteriota</taxon>
        <taxon>Desulfovibrionia</taxon>
        <taxon>Desulfovibrionales</taxon>
        <taxon>Desulfovibrionaceae</taxon>
        <taxon>Megalodesulfovibrio</taxon>
    </lineage>
</organism>
<dbReference type="KEGG" id="dgg:DGI_1667"/>
<evidence type="ECO:0000256" key="2">
    <source>
        <dbReference type="SAM" id="MobiDB-lite"/>
    </source>
</evidence>
<feature type="signal peptide" evidence="3">
    <location>
        <begin position="1"/>
        <end position="21"/>
    </location>
</feature>
<dbReference type="PANTHER" id="PTHR47637">
    <property type="entry name" value="CHAPERONE SURA"/>
    <property type="match status" value="1"/>
</dbReference>
<evidence type="ECO:0000256" key="3">
    <source>
        <dbReference type="SAM" id="SignalP"/>
    </source>
</evidence>
<dbReference type="SUPFAM" id="SSF109998">
    <property type="entry name" value="Triger factor/SurA peptide-binding domain-like"/>
    <property type="match status" value="1"/>
</dbReference>
<sequence length="395" mass="43661">MRQRPPRFVLPAMLAGILCLAACSMEPVQEGVVATVNGDPVTLKELESAYDLIQLGWGGQPAVTIGVLRDQYGMVLSQLLVQTFISQELARRDLSVTQDELNKAEAMVRMDYPPGEFERMLLEEYIDLAVWRRLLKGNLATEKFIRKVLRPQVQLDPAEVVAYYKANQDKFVQAAQVRVVHVTGPGRTMVRDAALAYVANPQPAAVQTAFPKVFLQEMTMQENRLPKIWVEDLAAAVLLTPTVVRANQAGFESLILLERIPAQKLDAGLGSPIAEKILLEARLEEAFQDWLATSLSQASIQVSAHLLAKAREKERLEEQARAQQEHEADDNASLSPEVIQEQGLPMGEEEWELDENASLDFEGPEVELEASPSDQPSGDDTTPGNAENNGAARNN</sequence>
<dbReference type="HOGENOM" id="CLU_054924_0_0_7"/>
<dbReference type="eggNOG" id="COG0760">
    <property type="taxonomic scope" value="Bacteria"/>
</dbReference>
<protein>
    <recommendedName>
        <fullName evidence="6">PpiC domain-containing protein</fullName>
    </recommendedName>
</protein>
<reference evidence="4 5" key="1">
    <citation type="journal article" date="2013" name="J. Bacteriol.">
        <title>Roles of HynAB and Ech, the only two hydrogenases found in the model sulfate reducer Desulfovibrio gigas.</title>
        <authorList>
            <person name="Morais-Silva F.O."/>
            <person name="Santos C.I."/>
            <person name="Rodrigues R."/>
            <person name="Pereira I.A."/>
            <person name="Rodrigues-Pousada C."/>
        </authorList>
    </citation>
    <scope>NUCLEOTIDE SEQUENCE [LARGE SCALE GENOMIC DNA]</scope>
    <source>
        <strain evidence="5">ATCC 19364 / DSM 1382 / NCIMB 9332 / VKM B-1759</strain>
    </source>
</reference>
<feature type="compositionally biased region" description="Polar residues" evidence="2">
    <location>
        <begin position="372"/>
        <end position="383"/>
    </location>
</feature>
<proteinExistence type="predicted"/>
<feature type="region of interest" description="Disordered" evidence="2">
    <location>
        <begin position="315"/>
        <end position="395"/>
    </location>
</feature>
<keyword evidence="5" id="KW-1185">Reference proteome</keyword>
<dbReference type="AlphaFoldDB" id="T2GA64"/>
<feature type="compositionally biased region" description="Low complexity" evidence="2">
    <location>
        <begin position="384"/>
        <end position="395"/>
    </location>
</feature>